<dbReference type="NCBIfam" id="TIGR00066">
    <property type="entry name" value="g_glut_trans"/>
    <property type="match status" value="1"/>
</dbReference>
<dbReference type="Proteomes" id="UP000036406">
    <property type="component" value="Chromosome"/>
</dbReference>
<dbReference type="InterPro" id="IPR043138">
    <property type="entry name" value="GGT_lsub"/>
</dbReference>
<evidence type="ECO:0000256" key="10">
    <source>
        <dbReference type="PIRSR" id="PIRSR600101-2"/>
    </source>
</evidence>
<protein>
    <recommendedName>
        <fullName evidence="11">Glutathione hydrolase proenzyme</fullName>
        <ecNumber evidence="11">2.3.2.2</ecNumber>
        <ecNumber evidence="11">3.4.19.13</ecNumber>
    </recommendedName>
    <component>
        <recommendedName>
            <fullName evidence="11">Glutathione hydrolase large chain</fullName>
        </recommendedName>
    </component>
    <component>
        <recommendedName>
            <fullName evidence="11">Glutathione hydrolase small chain</fullName>
        </recommendedName>
    </component>
</protein>
<evidence type="ECO:0000256" key="1">
    <source>
        <dbReference type="ARBA" id="ARBA00001049"/>
    </source>
</evidence>
<comment type="catalytic activity">
    <reaction evidence="2 11">
        <text>glutathione + H2O = L-cysteinylglycine + L-glutamate</text>
        <dbReference type="Rhea" id="RHEA:28807"/>
        <dbReference type="ChEBI" id="CHEBI:15377"/>
        <dbReference type="ChEBI" id="CHEBI:29985"/>
        <dbReference type="ChEBI" id="CHEBI:57925"/>
        <dbReference type="ChEBI" id="CHEBI:61694"/>
        <dbReference type="EC" id="3.4.19.13"/>
    </reaction>
</comment>
<evidence type="ECO:0000256" key="4">
    <source>
        <dbReference type="ARBA" id="ARBA00022679"/>
    </source>
</evidence>
<dbReference type="PANTHER" id="PTHR43199:SF1">
    <property type="entry name" value="GLUTATHIONE HYDROLASE PROENZYME"/>
    <property type="match status" value="1"/>
</dbReference>
<comment type="PTM">
    <text evidence="11">Cleaved by autocatalysis into a large and a small subunit.</text>
</comment>
<keyword evidence="7 11" id="KW-0012">Acyltransferase</keyword>
<evidence type="ECO:0000256" key="9">
    <source>
        <dbReference type="PIRSR" id="PIRSR600101-1"/>
    </source>
</evidence>
<evidence type="ECO:0000256" key="5">
    <source>
        <dbReference type="ARBA" id="ARBA00022801"/>
    </source>
</evidence>
<proteinExistence type="inferred from homology"/>
<keyword evidence="4 11" id="KW-0808">Transferase</keyword>
<organism evidence="12 13">
    <name type="scientific">Marinobacter psychrophilus</name>
    <dbReference type="NCBI Taxonomy" id="330734"/>
    <lineage>
        <taxon>Bacteria</taxon>
        <taxon>Pseudomonadati</taxon>
        <taxon>Pseudomonadota</taxon>
        <taxon>Gammaproteobacteria</taxon>
        <taxon>Pseudomonadales</taxon>
        <taxon>Marinobacteraceae</taxon>
        <taxon>Marinobacter</taxon>
    </lineage>
</organism>
<comment type="similarity">
    <text evidence="3 11">Belongs to the gamma-glutamyltransferase family.</text>
</comment>
<dbReference type="EC" id="2.3.2.2" evidence="11"/>
<feature type="binding site" evidence="10">
    <location>
        <begin position="488"/>
        <end position="489"/>
    </location>
    <ligand>
        <name>L-glutamate</name>
        <dbReference type="ChEBI" id="CHEBI:29985"/>
    </ligand>
</feature>
<dbReference type="InterPro" id="IPR029055">
    <property type="entry name" value="Ntn_hydrolases_N"/>
</dbReference>
<dbReference type="Pfam" id="PF01019">
    <property type="entry name" value="G_glu_transpept"/>
    <property type="match status" value="1"/>
</dbReference>
<gene>
    <name evidence="12" type="primary">ggt</name>
    <name evidence="12" type="ORF">ABA45_07150</name>
</gene>
<comment type="subunit">
    <text evidence="11">This enzyme consists of two polypeptide chains, which are synthesized in precursor form from a single polypeptide.</text>
</comment>
<dbReference type="InterPro" id="IPR043137">
    <property type="entry name" value="GGT_ssub_C"/>
</dbReference>
<evidence type="ECO:0000256" key="11">
    <source>
        <dbReference type="RuleBase" id="RU368036"/>
    </source>
</evidence>
<evidence type="ECO:0000256" key="3">
    <source>
        <dbReference type="ARBA" id="ARBA00009381"/>
    </source>
</evidence>
<evidence type="ECO:0000313" key="12">
    <source>
        <dbReference type="EMBL" id="AKO52232.1"/>
    </source>
</evidence>
<dbReference type="Gene3D" id="1.10.246.130">
    <property type="match status" value="1"/>
</dbReference>
<dbReference type="SUPFAM" id="SSF56235">
    <property type="entry name" value="N-terminal nucleophile aminohydrolases (Ntn hydrolases)"/>
    <property type="match status" value="1"/>
</dbReference>
<dbReference type="GO" id="GO:0006751">
    <property type="term" value="P:glutathione catabolic process"/>
    <property type="evidence" value="ECO:0007669"/>
    <property type="project" value="UniProtKB-UniRule"/>
</dbReference>
<dbReference type="STRING" id="330734.ABA45_07150"/>
<dbReference type="InterPro" id="IPR055262">
    <property type="entry name" value="GGT_CS"/>
</dbReference>
<keyword evidence="5 11" id="KW-0378">Hydrolase</keyword>
<name>A0A0H4IB18_9GAMM</name>
<dbReference type="PATRIC" id="fig|330734.3.peg.1501"/>
<evidence type="ECO:0000256" key="7">
    <source>
        <dbReference type="ARBA" id="ARBA00023315"/>
    </source>
</evidence>
<sequence length="606" mass="64271">MHSHLQAPDSKTGSNSRSGRLKATVLGAFAVSTKLVAVSARLIVISTSLAVSYGAHADAILEGERFNPVTATQGMVSTSHALATEVALQILKDGGNAVDAAVTAGFALAVTQPRSGNIGGGGFMLIAPGDGAAPEAIDYRETAPAAATEDLFLDDDGNVVQNRSRFTHKAAGVPGTVAGLALALERHGSISLKQALAPAIKLASDGFIVPRRFNEGLEQARERMTLWPATLKTFYKEDGSAWQPGERFRQPELAATLQRIADQGTDGFYRGETARLIAEEMARHDGLITETDLAGYKPVVRTPVHGTYRGYDIYSMSPPSSGGVHIVQILNIMEGFPIAKFGHNSASAIHFMAEAMKLAYADRTQYLGDTDFVDVPVAGLISKGYAEELRGTIRAEKARPASEIKPGQPAAYESPETTHFSVVDRWGNAVSNTYTINFSYGSGITVAGAGFLLNNEMDDFSAKPGVPNAYGLIGGAANKIEPGKRMLSSMSPTVVRKDGRNFLVTGSPGGSRIITTTLQVIMNVIDHGMNIQSAVSVPRIHHQWLPDQIRIEQGISADTVKLLESKGHTVVTDSAMGAIQSIMIGEDGTLYGGADPRRSTSSAMGF</sequence>
<keyword evidence="6 11" id="KW-0865">Zymogen</keyword>
<dbReference type="AlphaFoldDB" id="A0A0H4IB18"/>
<feature type="binding site" evidence="10">
    <location>
        <position position="510"/>
    </location>
    <ligand>
        <name>L-glutamate</name>
        <dbReference type="ChEBI" id="CHEBI:29985"/>
    </ligand>
</feature>
<feature type="binding site" evidence="10">
    <location>
        <begin position="435"/>
        <end position="437"/>
    </location>
    <ligand>
        <name>L-glutamate</name>
        <dbReference type="ChEBI" id="CHEBI:29985"/>
    </ligand>
</feature>
<dbReference type="PROSITE" id="PS00462">
    <property type="entry name" value="G_GLU_TRANSPEPTIDASE"/>
    <property type="match status" value="1"/>
</dbReference>
<dbReference type="GO" id="GO:0036374">
    <property type="term" value="F:glutathione hydrolase activity"/>
    <property type="evidence" value="ECO:0007669"/>
    <property type="project" value="UniProtKB-UniRule"/>
</dbReference>
<feature type="active site" description="Nucleophile" evidence="9">
    <location>
        <position position="417"/>
    </location>
</feature>
<dbReference type="EC" id="3.4.19.13" evidence="11"/>
<feature type="binding site" evidence="10">
    <location>
        <position position="140"/>
    </location>
    <ligand>
        <name>L-glutamate</name>
        <dbReference type="ChEBI" id="CHEBI:29985"/>
    </ligand>
</feature>
<dbReference type="Gene3D" id="3.60.20.40">
    <property type="match status" value="1"/>
</dbReference>
<dbReference type="RefSeq" id="WP_048384938.1">
    <property type="nucleotide sequence ID" value="NZ_CP011494.1"/>
</dbReference>
<dbReference type="InterPro" id="IPR051792">
    <property type="entry name" value="GGT_bact"/>
</dbReference>
<accession>A0A0H4IB18</accession>
<evidence type="ECO:0000313" key="13">
    <source>
        <dbReference type="Proteomes" id="UP000036406"/>
    </source>
</evidence>
<comment type="catalytic activity">
    <reaction evidence="8 11">
        <text>an N-terminal (5-L-glutamyl)-[peptide] + an alpha-amino acid = 5-L-glutamyl amino acid + an N-terminal L-alpha-aminoacyl-[peptide]</text>
        <dbReference type="Rhea" id="RHEA:23904"/>
        <dbReference type="Rhea" id="RHEA-COMP:9780"/>
        <dbReference type="Rhea" id="RHEA-COMP:9795"/>
        <dbReference type="ChEBI" id="CHEBI:77644"/>
        <dbReference type="ChEBI" id="CHEBI:78597"/>
        <dbReference type="ChEBI" id="CHEBI:78599"/>
        <dbReference type="ChEBI" id="CHEBI:78608"/>
        <dbReference type="EC" id="2.3.2.2"/>
    </reaction>
</comment>
<dbReference type="PRINTS" id="PR01210">
    <property type="entry name" value="GGTRANSPTASE"/>
</dbReference>
<dbReference type="EMBL" id="CP011494">
    <property type="protein sequence ID" value="AKO52232.1"/>
    <property type="molecule type" value="Genomic_DNA"/>
</dbReference>
<evidence type="ECO:0000256" key="6">
    <source>
        <dbReference type="ARBA" id="ARBA00023145"/>
    </source>
</evidence>
<evidence type="ECO:0000256" key="8">
    <source>
        <dbReference type="ARBA" id="ARBA00047417"/>
    </source>
</evidence>
<dbReference type="GO" id="GO:0006750">
    <property type="term" value="P:glutathione biosynthetic process"/>
    <property type="evidence" value="ECO:0007669"/>
    <property type="project" value="UniProtKB-KW"/>
</dbReference>
<keyword evidence="11" id="KW-0317">Glutathione biosynthesis</keyword>
<reference evidence="12 13" key="1">
    <citation type="submission" date="2015-05" db="EMBL/GenBank/DDBJ databases">
        <title>Complete genome of Marinobacter psychrophilus strain 20041T isolated from sea-ice of the Canadian Basin.</title>
        <authorList>
            <person name="Song L."/>
            <person name="Ren L."/>
            <person name="Yu Y."/>
            <person name="Wang X."/>
        </authorList>
    </citation>
    <scope>NUCLEOTIDE SEQUENCE [LARGE SCALE GENOMIC DNA]</scope>
    <source>
        <strain evidence="12 13">20041</strain>
    </source>
</reference>
<dbReference type="PANTHER" id="PTHR43199">
    <property type="entry name" value="GLUTATHIONE HYDROLASE"/>
    <property type="match status" value="1"/>
</dbReference>
<feature type="binding site" evidence="10">
    <location>
        <position position="459"/>
    </location>
    <ligand>
        <name>L-glutamate</name>
        <dbReference type="ChEBI" id="CHEBI:29985"/>
    </ligand>
</feature>
<keyword evidence="13" id="KW-1185">Reference proteome</keyword>
<dbReference type="InterPro" id="IPR000101">
    <property type="entry name" value="GGT_peptidase"/>
</dbReference>
<dbReference type="FunFam" id="3.60.20.40:FF:000003">
    <property type="entry name" value="Gamma-glutamyltranspeptidase"/>
    <property type="match status" value="1"/>
</dbReference>
<evidence type="ECO:0000256" key="2">
    <source>
        <dbReference type="ARBA" id="ARBA00001089"/>
    </source>
</evidence>
<comment type="pathway">
    <text evidence="11">Sulfur metabolism; glutathione metabolism.</text>
</comment>
<comment type="catalytic activity">
    <reaction evidence="1 11">
        <text>an S-substituted glutathione + H2O = an S-substituted L-cysteinylglycine + L-glutamate</text>
        <dbReference type="Rhea" id="RHEA:59468"/>
        <dbReference type="ChEBI" id="CHEBI:15377"/>
        <dbReference type="ChEBI" id="CHEBI:29985"/>
        <dbReference type="ChEBI" id="CHEBI:90779"/>
        <dbReference type="ChEBI" id="CHEBI:143103"/>
        <dbReference type="EC" id="3.4.19.13"/>
    </reaction>
</comment>
<dbReference type="GO" id="GO:0103068">
    <property type="term" value="F:leukotriene C4 gamma-glutamyl transferase activity"/>
    <property type="evidence" value="ECO:0007669"/>
    <property type="project" value="UniProtKB-EC"/>
</dbReference>
<dbReference type="KEGG" id="mpq:ABA45_07150"/>
<dbReference type="UniPathway" id="UPA00204"/>